<evidence type="ECO:0000256" key="2">
    <source>
        <dbReference type="ARBA" id="ARBA00022801"/>
    </source>
</evidence>
<accession>A0ABN0X8J6</accession>
<dbReference type="Gene3D" id="3.40.50.1820">
    <property type="entry name" value="alpha/beta hydrolase"/>
    <property type="match status" value="1"/>
</dbReference>
<dbReference type="EMBL" id="BAAABM010000048">
    <property type="protein sequence ID" value="GAA0357363.1"/>
    <property type="molecule type" value="Genomic_DNA"/>
</dbReference>
<organism evidence="3 4">
    <name type="scientific">Actinoallomurus spadix</name>
    <dbReference type="NCBI Taxonomy" id="79912"/>
    <lineage>
        <taxon>Bacteria</taxon>
        <taxon>Bacillati</taxon>
        <taxon>Actinomycetota</taxon>
        <taxon>Actinomycetes</taxon>
        <taxon>Streptosporangiales</taxon>
        <taxon>Thermomonosporaceae</taxon>
        <taxon>Actinoallomurus</taxon>
    </lineage>
</organism>
<dbReference type="Pfam" id="PF10503">
    <property type="entry name" value="Esterase_PHB"/>
    <property type="match status" value="1"/>
</dbReference>
<keyword evidence="1" id="KW-0732">Signal</keyword>
<evidence type="ECO:0000313" key="3">
    <source>
        <dbReference type="EMBL" id="GAA0357363.1"/>
    </source>
</evidence>
<dbReference type="PANTHER" id="PTHR43037">
    <property type="entry name" value="UNNAMED PRODUCT-RELATED"/>
    <property type="match status" value="1"/>
</dbReference>
<dbReference type="InterPro" id="IPR029058">
    <property type="entry name" value="AB_hydrolase_fold"/>
</dbReference>
<gene>
    <name evidence="3" type="ORF">GCM10010151_53760</name>
</gene>
<comment type="caution">
    <text evidence="3">The sequence shown here is derived from an EMBL/GenBank/DDBJ whole genome shotgun (WGS) entry which is preliminary data.</text>
</comment>
<dbReference type="InterPro" id="IPR050955">
    <property type="entry name" value="Plant_Biomass_Hydrol_Est"/>
</dbReference>
<dbReference type="Proteomes" id="UP001501822">
    <property type="component" value="Unassembled WGS sequence"/>
</dbReference>
<dbReference type="PANTHER" id="PTHR43037:SF1">
    <property type="entry name" value="BLL1128 PROTEIN"/>
    <property type="match status" value="1"/>
</dbReference>
<dbReference type="InterPro" id="IPR010126">
    <property type="entry name" value="Esterase_phb"/>
</dbReference>
<sequence>MPTAAGTHRMKIDVGTPGHREYLVHVPPALVRQRFRSGRPVRPLPLVVALHGGADNMFGFEKKTGFDGLADRHGFLAVYPDGFAFTWNAGDCCAPARPAHIDDVGFLNRLVDHLTGTGLADPKRVHVAGFSNGAGMAYRFACESAGRVAAIGVVAGALAMTCRPARPVSVMIWHGTADHNVPYNGGGHRDFDDARPYPPVGRAVDFWRRADGVSPLRAGGGQGCRASGRGDGGVEVVLCTVTGGGHAWPPDASRRLWDFFATHSRT</sequence>
<protein>
    <submittedName>
        <fullName evidence="3">PHB depolymerase family esterase</fullName>
    </submittedName>
</protein>
<evidence type="ECO:0000313" key="4">
    <source>
        <dbReference type="Proteomes" id="UP001501822"/>
    </source>
</evidence>
<evidence type="ECO:0000256" key="1">
    <source>
        <dbReference type="ARBA" id="ARBA00022729"/>
    </source>
</evidence>
<reference evidence="3 4" key="1">
    <citation type="journal article" date="2019" name="Int. J. Syst. Evol. Microbiol.">
        <title>The Global Catalogue of Microorganisms (GCM) 10K type strain sequencing project: providing services to taxonomists for standard genome sequencing and annotation.</title>
        <authorList>
            <consortium name="The Broad Institute Genomics Platform"/>
            <consortium name="The Broad Institute Genome Sequencing Center for Infectious Disease"/>
            <person name="Wu L."/>
            <person name="Ma J."/>
        </authorList>
    </citation>
    <scope>NUCLEOTIDE SEQUENCE [LARGE SCALE GENOMIC DNA]</scope>
    <source>
        <strain evidence="3 4">JCM 3146</strain>
    </source>
</reference>
<keyword evidence="4" id="KW-1185">Reference proteome</keyword>
<name>A0ABN0X8J6_9ACTN</name>
<keyword evidence="2" id="KW-0378">Hydrolase</keyword>
<dbReference type="SUPFAM" id="SSF53474">
    <property type="entry name" value="alpha/beta-Hydrolases"/>
    <property type="match status" value="1"/>
</dbReference>
<proteinExistence type="predicted"/>